<evidence type="ECO:0000313" key="1">
    <source>
        <dbReference type="EMBL" id="KAB8252666.1"/>
    </source>
</evidence>
<accession>A0A5N6HDY4</accession>
<gene>
    <name evidence="1" type="ORF">BDV35DRAFT_387180</name>
</gene>
<dbReference type="SUPFAM" id="SSF51735">
    <property type="entry name" value="NAD(P)-binding Rossmann-fold domains"/>
    <property type="match status" value="1"/>
</dbReference>
<reference evidence="1" key="1">
    <citation type="submission" date="2019-04" db="EMBL/GenBank/DDBJ databases">
        <title>Friends and foes A comparative genomics study of 23 Aspergillus species from section Flavi.</title>
        <authorList>
            <consortium name="DOE Joint Genome Institute"/>
            <person name="Kjaerbolling I."/>
            <person name="Vesth T."/>
            <person name="Frisvad J.C."/>
            <person name="Nybo J.L."/>
            <person name="Theobald S."/>
            <person name="Kildgaard S."/>
            <person name="Isbrandt T."/>
            <person name="Kuo A."/>
            <person name="Sato A."/>
            <person name="Lyhne E.K."/>
            <person name="Kogle M.E."/>
            <person name="Wiebenga A."/>
            <person name="Kun R.S."/>
            <person name="Lubbers R.J."/>
            <person name="Makela M.R."/>
            <person name="Barry K."/>
            <person name="Chovatia M."/>
            <person name="Clum A."/>
            <person name="Daum C."/>
            <person name="Haridas S."/>
            <person name="He G."/>
            <person name="LaButti K."/>
            <person name="Lipzen A."/>
            <person name="Mondo S."/>
            <person name="Riley R."/>
            <person name="Salamov A."/>
            <person name="Simmons B.A."/>
            <person name="Magnuson J.K."/>
            <person name="Henrissat B."/>
            <person name="Mortensen U.H."/>
            <person name="Larsen T.O."/>
            <person name="Devries R.P."/>
            <person name="Grigoriev I.V."/>
            <person name="Machida M."/>
            <person name="Baker S.E."/>
            <person name="Andersen M.R."/>
        </authorList>
    </citation>
    <scope>NUCLEOTIDE SEQUENCE [LARGE SCALE GENOMIC DNA]</scope>
    <source>
        <strain evidence="1">CBS 121.62</strain>
    </source>
</reference>
<dbReference type="Proteomes" id="UP000325434">
    <property type="component" value="Unassembled WGS sequence"/>
</dbReference>
<dbReference type="AlphaFoldDB" id="A0A5N6HDY4"/>
<name>A0A5N6HDY4_ASPFL</name>
<dbReference type="EMBL" id="ML734554">
    <property type="protein sequence ID" value="KAB8252666.1"/>
    <property type="molecule type" value="Genomic_DNA"/>
</dbReference>
<sequence>MASVGALPASSKRTIVTWDTWIEKAVELAWSSPYVPDKSMAVYAARKVIGEKAMWDWVDDRNLRLGANSGILIPPVVLGSPLSTKTQDYPSSSAIPIPLLNNDQHAMNAFIDQFPPFFFVDIADAARLHVAALIHADVEGERIFAFAGPFNRNDILAVFRKLRHHRRFTDYICRSDREQVHRWIEPQT</sequence>
<dbReference type="VEuPathDB" id="FungiDB:F9C07_2247924"/>
<dbReference type="InterPro" id="IPR036291">
    <property type="entry name" value="NAD(P)-bd_dom_sf"/>
</dbReference>
<proteinExistence type="predicted"/>
<protein>
    <submittedName>
        <fullName evidence="1">Uncharacterized protein</fullName>
    </submittedName>
</protein>
<organism evidence="1">
    <name type="scientific">Aspergillus flavus</name>
    <dbReference type="NCBI Taxonomy" id="5059"/>
    <lineage>
        <taxon>Eukaryota</taxon>
        <taxon>Fungi</taxon>
        <taxon>Dikarya</taxon>
        <taxon>Ascomycota</taxon>
        <taxon>Pezizomycotina</taxon>
        <taxon>Eurotiomycetes</taxon>
        <taxon>Eurotiomycetidae</taxon>
        <taxon>Eurotiales</taxon>
        <taxon>Aspergillaceae</taxon>
        <taxon>Aspergillus</taxon>
        <taxon>Aspergillus subgen. Circumdati</taxon>
    </lineage>
</organism>
<dbReference type="Gene3D" id="3.40.50.720">
    <property type="entry name" value="NAD(P)-binding Rossmann-like Domain"/>
    <property type="match status" value="1"/>
</dbReference>